<accession>A0A4U1D7B9</accession>
<evidence type="ECO:0000313" key="2">
    <source>
        <dbReference type="EMBL" id="TKC18381.1"/>
    </source>
</evidence>
<dbReference type="Gene3D" id="3.40.710.10">
    <property type="entry name" value="DD-peptidase/beta-lactamase superfamily"/>
    <property type="match status" value="1"/>
</dbReference>
<dbReference type="InterPro" id="IPR045155">
    <property type="entry name" value="Beta-lactam_cat"/>
</dbReference>
<dbReference type="InterPro" id="IPR012338">
    <property type="entry name" value="Beta-lactam/transpept-like"/>
</dbReference>
<feature type="domain" description="Beta-lactamase class A catalytic" evidence="1">
    <location>
        <begin position="30"/>
        <end position="228"/>
    </location>
</feature>
<evidence type="ECO:0000259" key="1">
    <source>
        <dbReference type="Pfam" id="PF13354"/>
    </source>
</evidence>
<dbReference type="GO" id="GO:0030655">
    <property type="term" value="P:beta-lactam antibiotic catabolic process"/>
    <property type="evidence" value="ECO:0007669"/>
    <property type="project" value="InterPro"/>
</dbReference>
<comment type="caution">
    <text evidence="2">The sequence shown here is derived from an EMBL/GenBank/DDBJ whole genome shotgun (WGS) entry which is preliminary data.</text>
</comment>
<protein>
    <submittedName>
        <fullName evidence="2">Serine hydrolase</fullName>
    </submittedName>
</protein>
<dbReference type="Pfam" id="PF13354">
    <property type="entry name" value="Beta-lactamase2"/>
    <property type="match status" value="1"/>
</dbReference>
<dbReference type="AlphaFoldDB" id="A0A4U1D7B9"/>
<dbReference type="InterPro" id="IPR000871">
    <property type="entry name" value="Beta-lactam_class-A"/>
</dbReference>
<dbReference type="OrthoDB" id="9775096at2"/>
<dbReference type="SUPFAM" id="SSF56601">
    <property type="entry name" value="beta-lactamase/transpeptidase-like"/>
    <property type="match status" value="1"/>
</dbReference>
<keyword evidence="3" id="KW-1185">Reference proteome</keyword>
<dbReference type="PANTHER" id="PTHR35333">
    <property type="entry name" value="BETA-LACTAMASE"/>
    <property type="match status" value="1"/>
</dbReference>
<name>A0A4U1D7B9_9BACI</name>
<dbReference type="EMBL" id="SWBM01000001">
    <property type="protein sequence ID" value="TKC18381.1"/>
    <property type="molecule type" value="Genomic_DNA"/>
</dbReference>
<keyword evidence="2" id="KW-0378">Hydrolase</keyword>
<proteinExistence type="predicted"/>
<evidence type="ECO:0000313" key="3">
    <source>
        <dbReference type="Proteomes" id="UP000307756"/>
    </source>
</evidence>
<sequence>MKHLVERIDELIRLCPGRISLQGEIGDWSYEHDSERMYSSASLIKVPILIEAFRQYENGVFSLGDFVEIRKDLRVGGSGVIQALEQSSWMIKDLKTLMITVSDNTATNMLIELLGIDSVNDSIELLGLKKTKLQRKMMDFSAVQEGKDNYTCAADMIRCLKVIDESGFLKEESCREAKLILRHQQFHKILGLLDQEQGYMGSKSGSLPGVEHDCAIIGVQGKTAYVAILIDQIPEGKSGTLTMQEIGRAVYDAMTTV</sequence>
<dbReference type="RefSeq" id="WP_136829092.1">
    <property type="nucleotide sequence ID" value="NZ_SWBM01000001.1"/>
</dbReference>
<dbReference type="GO" id="GO:0008800">
    <property type="term" value="F:beta-lactamase activity"/>
    <property type="evidence" value="ECO:0007669"/>
    <property type="project" value="InterPro"/>
</dbReference>
<reference evidence="2 3" key="1">
    <citation type="journal article" date="2011" name="J. Microbiol.">
        <title>Bacillus kyonggiensis sp. nov., isolated from soil of a lettuce field.</title>
        <authorList>
            <person name="Dong K."/>
            <person name="Lee S."/>
        </authorList>
    </citation>
    <scope>NUCLEOTIDE SEQUENCE [LARGE SCALE GENOMIC DNA]</scope>
    <source>
        <strain evidence="2 3">NB22</strain>
    </source>
</reference>
<dbReference type="Proteomes" id="UP000307756">
    <property type="component" value="Unassembled WGS sequence"/>
</dbReference>
<organism evidence="2 3">
    <name type="scientific">Robertmurraya kyonggiensis</name>
    <dbReference type="NCBI Taxonomy" id="1037680"/>
    <lineage>
        <taxon>Bacteria</taxon>
        <taxon>Bacillati</taxon>
        <taxon>Bacillota</taxon>
        <taxon>Bacilli</taxon>
        <taxon>Bacillales</taxon>
        <taxon>Bacillaceae</taxon>
        <taxon>Robertmurraya</taxon>
    </lineage>
</organism>
<gene>
    <name evidence="2" type="ORF">FA727_02195</name>
</gene>
<dbReference type="GO" id="GO:0046677">
    <property type="term" value="P:response to antibiotic"/>
    <property type="evidence" value="ECO:0007669"/>
    <property type="project" value="InterPro"/>
</dbReference>
<dbReference type="PANTHER" id="PTHR35333:SF3">
    <property type="entry name" value="BETA-LACTAMASE-TYPE TRANSPEPTIDASE FOLD CONTAINING PROTEIN"/>
    <property type="match status" value="1"/>
</dbReference>